<keyword evidence="3" id="KW-1185">Reference proteome</keyword>
<dbReference type="Proteomes" id="UP001338125">
    <property type="component" value="Unassembled WGS sequence"/>
</dbReference>
<feature type="region of interest" description="Disordered" evidence="1">
    <location>
        <begin position="248"/>
        <end position="317"/>
    </location>
</feature>
<name>A0ABR0SZ78_9HYPO</name>
<feature type="compositionally biased region" description="Basic and acidic residues" evidence="1">
    <location>
        <begin position="291"/>
        <end position="308"/>
    </location>
</feature>
<evidence type="ECO:0000313" key="2">
    <source>
        <dbReference type="EMBL" id="KAK5997434.1"/>
    </source>
</evidence>
<feature type="compositionally biased region" description="Acidic residues" evidence="1">
    <location>
        <begin position="269"/>
        <end position="283"/>
    </location>
</feature>
<evidence type="ECO:0000313" key="3">
    <source>
        <dbReference type="Proteomes" id="UP001338125"/>
    </source>
</evidence>
<gene>
    <name evidence="2" type="ORF">PT974_02790</name>
</gene>
<dbReference type="EMBL" id="JAVFKD010000002">
    <property type="protein sequence ID" value="KAK5997434.1"/>
    <property type="molecule type" value="Genomic_DNA"/>
</dbReference>
<sequence>MTTDKSRLDRVYAELLQHHPYGWALYKKVTRREIFPGSCGYFDPDGDWHMLLDLTDPDNLDDHGWTIPGDGIHVTESPESMTWGPKTSLSVQSHGAGGAAGATVAAVPIKASVRMSFESKNDVGAVLTTESPVWKHQMGHESSAVQWMANNTPEVIRRYRSIIKRHGIWIVTKTYSTRRCGIAIMTGKSSTVEIGLEAGVQGVSTLAPKSSWSRSTGSSCMELHEDEDGVVVFISGIYFSQKLFGSKLSHTRDQPQQKDKMFRGHGGGDDDDDNNNNDNDESENALGSEDGGEHMELDVECYPSHDDSGSEYESESE</sequence>
<comment type="caution">
    <text evidence="2">The sequence shown here is derived from an EMBL/GenBank/DDBJ whole genome shotgun (WGS) entry which is preliminary data.</text>
</comment>
<feature type="compositionally biased region" description="Basic and acidic residues" evidence="1">
    <location>
        <begin position="250"/>
        <end position="268"/>
    </location>
</feature>
<proteinExistence type="predicted"/>
<reference evidence="2 3" key="1">
    <citation type="submission" date="2024-01" db="EMBL/GenBank/DDBJ databases">
        <title>Complete genome of Cladobotryum mycophilum ATHUM6906.</title>
        <authorList>
            <person name="Christinaki A.C."/>
            <person name="Myridakis A.I."/>
            <person name="Kouvelis V.N."/>
        </authorList>
    </citation>
    <scope>NUCLEOTIDE SEQUENCE [LARGE SCALE GENOMIC DNA]</scope>
    <source>
        <strain evidence="2 3">ATHUM6906</strain>
    </source>
</reference>
<accession>A0ABR0SZ78</accession>
<protein>
    <submittedName>
        <fullName evidence="2">Uncharacterized protein</fullName>
    </submittedName>
</protein>
<organism evidence="2 3">
    <name type="scientific">Cladobotryum mycophilum</name>
    <dbReference type="NCBI Taxonomy" id="491253"/>
    <lineage>
        <taxon>Eukaryota</taxon>
        <taxon>Fungi</taxon>
        <taxon>Dikarya</taxon>
        <taxon>Ascomycota</taxon>
        <taxon>Pezizomycotina</taxon>
        <taxon>Sordariomycetes</taxon>
        <taxon>Hypocreomycetidae</taxon>
        <taxon>Hypocreales</taxon>
        <taxon>Hypocreaceae</taxon>
        <taxon>Cladobotryum</taxon>
    </lineage>
</organism>
<evidence type="ECO:0000256" key="1">
    <source>
        <dbReference type="SAM" id="MobiDB-lite"/>
    </source>
</evidence>